<dbReference type="AlphaFoldDB" id="A0A428YM32"/>
<dbReference type="EMBL" id="QHKI01000072">
    <property type="protein sequence ID" value="RSM69030.1"/>
    <property type="molecule type" value="Genomic_DNA"/>
</dbReference>
<dbReference type="InterPro" id="IPR009057">
    <property type="entry name" value="Homeodomain-like_sf"/>
</dbReference>
<evidence type="ECO:0000256" key="1">
    <source>
        <dbReference type="ARBA" id="ARBA00023125"/>
    </source>
</evidence>
<evidence type="ECO:0000259" key="3">
    <source>
        <dbReference type="PROSITE" id="PS50977"/>
    </source>
</evidence>
<dbReference type="InterPro" id="IPR023772">
    <property type="entry name" value="DNA-bd_HTH_TetR-type_CS"/>
</dbReference>
<dbReference type="GO" id="GO:0000976">
    <property type="term" value="F:transcription cis-regulatory region binding"/>
    <property type="evidence" value="ECO:0007669"/>
    <property type="project" value="TreeGrafter"/>
</dbReference>
<dbReference type="Proteomes" id="UP000287547">
    <property type="component" value="Unassembled WGS sequence"/>
</dbReference>
<dbReference type="InterPro" id="IPR050109">
    <property type="entry name" value="HTH-type_TetR-like_transc_reg"/>
</dbReference>
<dbReference type="PANTHER" id="PTHR30055">
    <property type="entry name" value="HTH-TYPE TRANSCRIPTIONAL REGULATOR RUTR"/>
    <property type="match status" value="1"/>
</dbReference>
<reference evidence="4 5" key="1">
    <citation type="submission" date="2018-05" db="EMBL/GenBank/DDBJ databases">
        <title>Evolution of GPA BGCs.</title>
        <authorList>
            <person name="Waglechner N."/>
            <person name="Wright G.D."/>
        </authorList>
    </citation>
    <scope>NUCLEOTIDE SEQUENCE [LARGE SCALE GENOMIC DNA]</scope>
    <source>
        <strain evidence="4 5">A82846</strain>
    </source>
</reference>
<gene>
    <name evidence="4" type="ORF">DMH04_46335</name>
</gene>
<dbReference type="InterPro" id="IPR001647">
    <property type="entry name" value="HTH_TetR"/>
</dbReference>
<dbReference type="SUPFAM" id="SSF46689">
    <property type="entry name" value="Homeodomain-like"/>
    <property type="match status" value="1"/>
</dbReference>
<dbReference type="PROSITE" id="PS50977">
    <property type="entry name" value="HTH_TETR_2"/>
    <property type="match status" value="1"/>
</dbReference>
<accession>A0A428YM32</accession>
<dbReference type="GO" id="GO:0003700">
    <property type="term" value="F:DNA-binding transcription factor activity"/>
    <property type="evidence" value="ECO:0007669"/>
    <property type="project" value="TreeGrafter"/>
</dbReference>
<comment type="caution">
    <text evidence="4">The sequence shown here is derived from an EMBL/GenBank/DDBJ whole genome shotgun (WGS) entry which is preliminary data.</text>
</comment>
<dbReference type="Gene3D" id="1.10.357.10">
    <property type="entry name" value="Tetracycline Repressor, domain 2"/>
    <property type="match status" value="1"/>
</dbReference>
<dbReference type="PRINTS" id="PR00455">
    <property type="entry name" value="HTHTETR"/>
</dbReference>
<dbReference type="RefSeq" id="WP_051795556.1">
    <property type="nucleotide sequence ID" value="NZ_QHKI01000072.1"/>
</dbReference>
<name>A0A428YM32_KIBAR</name>
<feature type="domain" description="HTH tetR-type" evidence="3">
    <location>
        <begin position="9"/>
        <end position="69"/>
    </location>
</feature>
<dbReference type="PROSITE" id="PS01081">
    <property type="entry name" value="HTH_TETR_1"/>
    <property type="match status" value="1"/>
</dbReference>
<evidence type="ECO:0000256" key="2">
    <source>
        <dbReference type="PROSITE-ProRule" id="PRU00335"/>
    </source>
</evidence>
<dbReference type="Pfam" id="PF00440">
    <property type="entry name" value="TetR_N"/>
    <property type="match status" value="1"/>
</dbReference>
<protein>
    <submittedName>
        <fullName evidence="4">TetR/AcrR family transcriptional regulator</fullName>
    </submittedName>
</protein>
<dbReference type="PANTHER" id="PTHR30055:SF146">
    <property type="entry name" value="HTH-TYPE TRANSCRIPTIONAL DUAL REGULATOR CECR"/>
    <property type="match status" value="1"/>
</dbReference>
<proteinExistence type="predicted"/>
<evidence type="ECO:0000313" key="4">
    <source>
        <dbReference type="EMBL" id="RSM69030.1"/>
    </source>
</evidence>
<organism evidence="4 5">
    <name type="scientific">Kibdelosporangium aridum</name>
    <dbReference type="NCBI Taxonomy" id="2030"/>
    <lineage>
        <taxon>Bacteria</taxon>
        <taxon>Bacillati</taxon>
        <taxon>Actinomycetota</taxon>
        <taxon>Actinomycetes</taxon>
        <taxon>Pseudonocardiales</taxon>
        <taxon>Pseudonocardiaceae</taxon>
        <taxon>Kibdelosporangium</taxon>
    </lineage>
</organism>
<sequence length="194" mass="20401">MPSRAETQERNRRALIAAAIDLIAAQGYRAASVEAIAAKADLTTGAVYSAFGGKRQLFLAAIEHCRAEQPLDLSGSTPVEVLRRFGAAMASIGSTSDARRLFRFEAELAPLMLHDRVFAQRLDADPIVSALTDALVSTGVAQQDAERVAMSAAALARGLLQQWLLRDAEVDAALVTTACASLAGLLELVGPGGL</sequence>
<keyword evidence="1 2" id="KW-0238">DNA-binding</keyword>
<feature type="DNA-binding region" description="H-T-H motif" evidence="2">
    <location>
        <begin position="32"/>
        <end position="51"/>
    </location>
</feature>
<dbReference type="OrthoDB" id="4709966at2"/>
<evidence type="ECO:0000313" key="5">
    <source>
        <dbReference type="Proteomes" id="UP000287547"/>
    </source>
</evidence>